<dbReference type="GO" id="GO:0043856">
    <property type="term" value="F:anti-sigma factor antagonist activity"/>
    <property type="evidence" value="ECO:0007669"/>
    <property type="project" value="InterPro"/>
</dbReference>
<dbReference type="Pfam" id="PF01740">
    <property type="entry name" value="STAS"/>
    <property type="match status" value="1"/>
</dbReference>
<dbReference type="Proteomes" id="UP000325563">
    <property type="component" value="Chromosome"/>
</dbReference>
<dbReference type="SUPFAM" id="SSF52091">
    <property type="entry name" value="SpoIIaa-like"/>
    <property type="match status" value="1"/>
</dbReference>
<evidence type="ECO:0000313" key="4">
    <source>
        <dbReference type="EMBL" id="QEV43781.1"/>
    </source>
</evidence>
<dbReference type="GeneID" id="95615904"/>
<sequence length="140" mass="15176">MPSSLVWCWLPIPAALRWPGNGERGRQVHGEGSGDIDVEVHGSATVVRPHGEMDISRAEHFRQVLFAALSGEGLPHDVVVDLQYLSFCDSSGLNALLAARTVATESGQNLYLAAPREQFTRLLKITGVADLFTIEPAPPF</sequence>
<dbReference type="PANTHER" id="PTHR33495">
    <property type="entry name" value="ANTI-SIGMA FACTOR ANTAGONIST TM_1081-RELATED-RELATED"/>
    <property type="match status" value="1"/>
</dbReference>
<dbReference type="NCBIfam" id="TIGR00377">
    <property type="entry name" value="ant_ant_sig"/>
    <property type="match status" value="1"/>
</dbReference>
<accession>A0A5J6J2F0</accession>
<evidence type="ECO:0000259" key="3">
    <source>
        <dbReference type="PROSITE" id="PS50801"/>
    </source>
</evidence>
<organism evidence="4 5">
    <name type="scientific">Streptomyces vinaceus</name>
    <dbReference type="NCBI Taxonomy" id="1960"/>
    <lineage>
        <taxon>Bacteria</taxon>
        <taxon>Bacillati</taxon>
        <taxon>Actinomycetota</taxon>
        <taxon>Actinomycetes</taxon>
        <taxon>Kitasatosporales</taxon>
        <taxon>Streptomycetaceae</taxon>
        <taxon>Streptomyces</taxon>
    </lineage>
</organism>
<dbReference type="Gene3D" id="3.30.750.24">
    <property type="entry name" value="STAS domain"/>
    <property type="match status" value="1"/>
</dbReference>
<evidence type="ECO:0000256" key="1">
    <source>
        <dbReference type="ARBA" id="ARBA00009013"/>
    </source>
</evidence>
<evidence type="ECO:0000256" key="2">
    <source>
        <dbReference type="RuleBase" id="RU003749"/>
    </source>
</evidence>
<dbReference type="RefSeq" id="WP_150492254.1">
    <property type="nucleotide sequence ID" value="NZ_BNBW01000012.1"/>
</dbReference>
<keyword evidence="5" id="KW-1185">Reference proteome</keyword>
<proteinExistence type="inferred from homology"/>
<comment type="similarity">
    <text evidence="1 2">Belongs to the anti-sigma-factor antagonist family.</text>
</comment>
<gene>
    <name evidence="4" type="ORF">CP980_00645</name>
</gene>
<dbReference type="InterPro" id="IPR002645">
    <property type="entry name" value="STAS_dom"/>
</dbReference>
<protein>
    <recommendedName>
        <fullName evidence="2">Anti-sigma factor antagonist</fullName>
    </recommendedName>
</protein>
<dbReference type="PANTHER" id="PTHR33495:SF2">
    <property type="entry name" value="ANTI-SIGMA FACTOR ANTAGONIST TM_1081-RELATED"/>
    <property type="match status" value="1"/>
</dbReference>
<dbReference type="EMBL" id="CP023692">
    <property type="protein sequence ID" value="QEV43781.1"/>
    <property type="molecule type" value="Genomic_DNA"/>
</dbReference>
<name>A0A5J6J2F0_STRVI</name>
<dbReference type="InterPro" id="IPR036513">
    <property type="entry name" value="STAS_dom_sf"/>
</dbReference>
<dbReference type="InterPro" id="IPR003658">
    <property type="entry name" value="Anti-sigma_ant"/>
</dbReference>
<dbReference type="PROSITE" id="PS50801">
    <property type="entry name" value="STAS"/>
    <property type="match status" value="1"/>
</dbReference>
<evidence type="ECO:0000313" key="5">
    <source>
        <dbReference type="Proteomes" id="UP000325563"/>
    </source>
</evidence>
<dbReference type="CDD" id="cd07043">
    <property type="entry name" value="STAS_anti-anti-sigma_factors"/>
    <property type="match status" value="1"/>
</dbReference>
<dbReference type="KEGG" id="svn:CP980_00645"/>
<dbReference type="AlphaFoldDB" id="A0A5J6J2F0"/>
<feature type="domain" description="STAS" evidence="3">
    <location>
        <begin position="34"/>
        <end position="140"/>
    </location>
</feature>
<reference evidence="4 5" key="1">
    <citation type="submission" date="2017-09" db="EMBL/GenBank/DDBJ databases">
        <authorList>
            <person name="Lee N."/>
            <person name="Cho B.-K."/>
        </authorList>
    </citation>
    <scope>NUCLEOTIDE SEQUENCE [LARGE SCALE GENOMIC DNA]</scope>
    <source>
        <strain evidence="4 5">ATCC 27476</strain>
    </source>
</reference>